<keyword evidence="4" id="KW-1185">Reference proteome</keyword>
<feature type="compositionally biased region" description="Low complexity" evidence="1">
    <location>
        <begin position="473"/>
        <end position="494"/>
    </location>
</feature>
<organism evidence="3 4">
    <name type="scientific">Helobdella robusta</name>
    <name type="common">Californian leech</name>
    <dbReference type="NCBI Taxonomy" id="6412"/>
    <lineage>
        <taxon>Eukaryota</taxon>
        <taxon>Metazoa</taxon>
        <taxon>Spiralia</taxon>
        <taxon>Lophotrochozoa</taxon>
        <taxon>Annelida</taxon>
        <taxon>Clitellata</taxon>
        <taxon>Hirudinea</taxon>
        <taxon>Rhynchobdellida</taxon>
        <taxon>Glossiphoniidae</taxon>
        <taxon>Helobdella</taxon>
    </lineage>
</organism>
<reference evidence="2 4" key="2">
    <citation type="journal article" date="2013" name="Nature">
        <title>Insights into bilaterian evolution from three spiralian genomes.</title>
        <authorList>
            <person name="Simakov O."/>
            <person name="Marletaz F."/>
            <person name="Cho S.J."/>
            <person name="Edsinger-Gonzales E."/>
            <person name="Havlak P."/>
            <person name="Hellsten U."/>
            <person name="Kuo D.H."/>
            <person name="Larsson T."/>
            <person name="Lv J."/>
            <person name="Arendt D."/>
            <person name="Savage R."/>
            <person name="Osoegawa K."/>
            <person name="de Jong P."/>
            <person name="Grimwood J."/>
            <person name="Chapman J.A."/>
            <person name="Shapiro H."/>
            <person name="Aerts A."/>
            <person name="Otillar R.P."/>
            <person name="Terry A.Y."/>
            <person name="Boore J.L."/>
            <person name="Grigoriev I.V."/>
            <person name="Lindberg D.R."/>
            <person name="Seaver E.C."/>
            <person name="Weisblat D.A."/>
            <person name="Putnam N.H."/>
            <person name="Rokhsar D.S."/>
        </authorList>
    </citation>
    <scope>NUCLEOTIDE SEQUENCE</scope>
</reference>
<reference evidence="3" key="3">
    <citation type="submission" date="2015-06" db="UniProtKB">
        <authorList>
            <consortium name="EnsemblMetazoa"/>
        </authorList>
    </citation>
    <scope>IDENTIFICATION</scope>
</reference>
<protein>
    <submittedName>
        <fullName evidence="2 3">Uncharacterized protein</fullName>
    </submittedName>
</protein>
<dbReference type="KEGG" id="hro:HELRODRAFT_183925"/>
<feature type="compositionally biased region" description="Polar residues" evidence="1">
    <location>
        <begin position="1073"/>
        <end position="1082"/>
    </location>
</feature>
<feature type="compositionally biased region" description="Acidic residues" evidence="1">
    <location>
        <begin position="782"/>
        <end position="794"/>
    </location>
</feature>
<feature type="compositionally biased region" description="Acidic residues" evidence="1">
    <location>
        <begin position="26"/>
        <end position="36"/>
    </location>
</feature>
<feature type="compositionally biased region" description="Low complexity" evidence="1">
    <location>
        <begin position="553"/>
        <end position="577"/>
    </location>
</feature>
<feature type="region of interest" description="Disordered" evidence="1">
    <location>
        <begin position="473"/>
        <end position="504"/>
    </location>
</feature>
<dbReference type="InterPro" id="IPR026700">
    <property type="entry name" value="CCDC142"/>
</dbReference>
<dbReference type="PANTHER" id="PTHR21436">
    <property type="entry name" value="COILED-COIL DOMAIN-CONTAINING PROTEIN 142"/>
    <property type="match status" value="1"/>
</dbReference>
<dbReference type="Proteomes" id="UP000015101">
    <property type="component" value="Unassembled WGS sequence"/>
</dbReference>
<dbReference type="InParanoid" id="T1FKB0"/>
<gene>
    <name evidence="3" type="primary">20209259</name>
    <name evidence="2" type="ORF">HELRODRAFT_183925</name>
</gene>
<feature type="compositionally biased region" description="Low complexity" evidence="1">
    <location>
        <begin position="1083"/>
        <end position="1096"/>
    </location>
</feature>
<name>T1FKB0_HELRO</name>
<feature type="region of interest" description="Disordered" evidence="1">
    <location>
        <begin position="12"/>
        <end position="46"/>
    </location>
</feature>
<dbReference type="EMBL" id="KB095927">
    <property type="protein sequence ID" value="ESO09708.1"/>
    <property type="molecule type" value="Genomic_DNA"/>
</dbReference>
<dbReference type="CTD" id="20209259"/>
<evidence type="ECO:0000313" key="2">
    <source>
        <dbReference type="EMBL" id="ESO09708.1"/>
    </source>
</evidence>
<feature type="region of interest" description="Disordered" evidence="1">
    <location>
        <begin position="1163"/>
        <end position="1220"/>
    </location>
</feature>
<evidence type="ECO:0000313" key="3">
    <source>
        <dbReference type="EnsemblMetazoa" id="HelroP183925"/>
    </source>
</evidence>
<feature type="region of interest" description="Disordered" evidence="1">
    <location>
        <begin position="779"/>
        <end position="798"/>
    </location>
</feature>
<feature type="compositionally biased region" description="Low complexity" evidence="1">
    <location>
        <begin position="1024"/>
        <end position="1044"/>
    </location>
</feature>
<dbReference type="HOGENOM" id="CLU_261768_0_0_1"/>
<accession>T1FKB0</accession>
<evidence type="ECO:0000313" key="4">
    <source>
        <dbReference type="Proteomes" id="UP000015101"/>
    </source>
</evidence>
<dbReference type="EMBL" id="AMQM01009079">
    <property type="status" value="NOT_ANNOTATED_CDS"/>
    <property type="molecule type" value="Genomic_DNA"/>
</dbReference>
<reference evidence="4" key="1">
    <citation type="submission" date="2012-12" db="EMBL/GenBank/DDBJ databases">
        <authorList>
            <person name="Hellsten U."/>
            <person name="Grimwood J."/>
            <person name="Chapman J.A."/>
            <person name="Shapiro H."/>
            <person name="Aerts A."/>
            <person name="Otillar R.P."/>
            <person name="Terry A.Y."/>
            <person name="Boore J.L."/>
            <person name="Simakov O."/>
            <person name="Marletaz F."/>
            <person name="Cho S.-J."/>
            <person name="Edsinger-Gonzales E."/>
            <person name="Havlak P."/>
            <person name="Kuo D.-H."/>
            <person name="Larsson T."/>
            <person name="Lv J."/>
            <person name="Arendt D."/>
            <person name="Savage R."/>
            <person name="Osoegawa K."/>
            <person name="de Jong P."/>
            <person name="Lindberg D.R."/>
            <person name="Seaver E.C."/>
            <person name="Weisblat D.A."/>
            <person name="Putnam N.H."/>
            <person name="Grigoriev I.V."/>
            <person name="Rokhsar D.S."/>
        </authorList>
    </citation>
    <scope>NUCLEOTIDE SEQUENCE</scope>
</reference>
<dbReference type="GeneID" id="20209259"/>
<proteinExistence type="predicted"/>
<evidence type="ECO:0000256" key="1">
    <source>
        <dbReference type="SAM" id="MobiDB-lite"/>
    </source>
</evidence>
<feature type="compositionally biased region" description="Low complexity" evidence="1">
    <location>
        <begin position="1051"/>
        <end position="1063"/>
    </location>
</feature>
<dbReference type="EnsemblMetazoa" id="HelroT183925">
    <property type="protein sequence ID" value="HelroP183925"/>
    <property type="gene ID" value="HelroG183925"/>
</dbReference>
<dbReference type="PANTHER" id="PTHR21436:SF2">
    <property type="entry name" value="COILED-COIL DOMAIN-CONTAINING PROTEIN 142"/>
    <property type="match status" value="1"/>
</dbReference>
<dbReference type="RefSeq" id="XP_009012178.1">
    <property type="nucleotide sequence ID" value="XM_009013930.1"/>
</dbReference>
<feature type="region of interest" description="Disordered" evidence="1">
    <location>
        <begin position="550"/>
        <end position="577"/>
    </location>
</feature>
<feature type="region of interest" description="Disordered" evidence="1">
    <location>
        <begin position="1024"/>
        <end position="1096"/>
    </location>
</feature>
<sequence>MPFRNLQTHYPRLPNLNSIGRSSGIDMEEPPQDVMDDNSKSDEQADDFSLDSASDLIEKFQTCFSYLHTSKGNINYLNNFNDQQKQLRLLHCWKGAEMAKQVGVIWRKMKELSLLDLQRNILQDLECSKHLEKKISLLLFEDIVQWKTICENKINGPIKTNIVELAYVCDELRHFNYLITQYNTFHSTFSYIHFLGVHNNNNNKYHNFVCDSRNSSIPYLLLSDLLTILAYERSKYAAVSCKEYLFGTKELHATLKIFSKFLGRTNANNSNILHQQQQQHHHQESYLEDDEDNNEDVVSYVMELHAEPIFSSYSPVFDFLRRERSFIENFLHTVCHITTLLDFEKVNNISGGSNSNSNFAGSSSCSNVAGSSNCASDGYSSGGASSDVGASAVDVVRTGKKEVVADVITVVSADADDDGEVAGVGNDHKNNNSDRLGLAFLKPSPNCKNNNNATTTTSIFYSNNKTATTTLKTLTPIGSCSPSSASRTPSPTTSQPLQHKKSKTVSWNDTRLTKQVNQLIDSYFKCVWSSFTINFQNFLEHSQLLCNPDNDTDNNNNNNNKPGSYSSSSNRSNSSASSCGADVKDGYLVISQGISNNDVVPMVVSKLFLASVVHEAFPRLLHSYLLHLSAKYSMQTAAINWVAVATTATSSPQEVASLSSSLVVLENYMKSLQPMLYVLQLMGFQFKSLQRANLNLSSLSSPQASSSSPLLQSSSSLSCVDDYDAVMKRVSMSCSESYLLSRSGVNGFIQASVTILPSLTNHIEEAMKLSLHIMRSARNRNDEDDDDDGSDDDGGAGSSYPMVKIVKKYMKELEFLHDNIVDLSNLSMKSFNELLYRRALVFFVNNMPPKKMWRKKEVRHNNEYLVKCVEILLKPIFSSTRSLAPGDNYQGACLLEQDINYIKAWIADVVDDTNLSDQLLKIDVFQQMHSVLDLLKQQPNKQQHQQLKLQQQSAGSHWMAGDDSDLIVGLTEQLNNNNKTATTSISLQPPQAATMTTTKNNNLILKRSLKRFKFGSLKFKNISTTNKNTTTNKNASTTTQQQQPNKHKLQHQQQQQQQPNNKPKFVRSARVSAPSQESTDASNNNNNNNNVDVFNNNDSSNNIFVAIGERKVISKKQSTTSAVNILISATSNTLINVSDGGCSSPTTTVNILPLNSMDATSTATTSTATTSTATTSTSQQQLSSSNCNATSNNNMTATTTTSFSSTTTTTTTSLLPPLTSTTTTAATSTAAATSSATTVVVQRRDDWLALRVRKRGSGGGSGGGRGIWSKLPLCFNAGSIDNPQDNNNNNNNKSGGV</sequence>